<dbReference type="Proteomes" id="UP000887226">
    <property type="component" value="Unassembled WGS sequence"/>
</dbReference>
<evidence type="ECO:0000313" key="2">
    <source>
        <dbReference type="Proteomes" id="UP000887226"/>
    </source>
</evidence>
<protein>
    <submittedName>
        <fullName evidence="1">Uncharacterized protein</fullName>
    </submittedName>
</protein>
<organism evidence="1 2">
    <name type="scientific">Calycina marina</name>
    <dbReference type="NCBI Taxonomy" id="1763456"/>
    <lineage>
        <taxon>Eukaryota</taxon>
        <taxon>Fungi</taxon>
        <taxon>Dikarya</taxon>
        <taxon>Ascomycota</taxon>
        <taxon>Pezizomycotina</taxon>
        <taxon>Leotiomycetes</taxon>
        <taxon>Helotiales</taxon>
        <taxon>Pezizellaceae</taxon>
        <taxon>Calycina</taxon>
    </lineage>
</organism>
<sequence>MAFIQWCLSLVAAKPPVLMFYKCGGLPPGYSLYMSPSIGFLNCPRSWVASINSAALTTSLGVLKTSPKANNHGPRCVWRS</sequence>
<accession>A0A9P8CG74</accession>
<name>A0A9P8CG74_9HELO</name>
<dbReference type="EMBL" id="MU253824">
    <property type="protein sequence ID" value="KAG9245939.1"/>
    <property type="molecule type" value="Genomic_DNA"/>
</dbReference>
<gene>
    <name evidence="1" type="ORF">BJ878DRAFT_499234</name>
</gene>
<evidence type="ECO:0000313" key="1">
    <source>
        <dbReference type="EMBL" id="KAG9245939.1"/>
    </source>
</evidence>
<dbReference type="AlphaFoldDB" id="A0A9P8CG74"/>
<proteinExistence type="predicted"/>
<keyword evidence="2" id="KW-1185">Reference proteome</keyword>
<reference evidence="1" key="1">
    <citation type="journal article" date="2021" name="IMA Fungus">
        <title>Genomic characterization of three marine fungi, including Emericellopsis atlantica sp. nov. with signatures of a generalist lifestyle and marine biomass degradation.</title>
        <authorList>
            <person name="Hagestad O.C."/>
            <person name="Hou L."/>
            <person name="Andersen J.H."/>
            <person name="Hansen E.H."/>
            <person name="Altermark B."/>
            <person name="Li C."/>
            <person name="Kuhnert E."/>
            <person name="Cox R.J."/>
            <person name="Crous P.W."/>
            <person name="Spatafora J.W."/>
            <person name="Lail K."/>
            <person name="Amirebrahimi M."/>
            <person name="Lipzen A."/>
            <person name="Pangilinan J."/>
            <person name="Andreopoulos W."/>
            <person name="Hayes R.D."/>
            <person name="Ng V."/>
            <person name="Grigoriev I.V."/>
            <person name="Jackson S.A."/>
            <person name="Sutton T.D.S."/>
            <person name="Dobson A.D.W."/>
            <person name="Rama T."/>
        </authorList>
    </citation>
    <scope>NUCLEOTIDE SEQUENCE</scope>
    <source>
        <strain evidence="1">TRa3180A</strain>
    </source>
</reference>
<comment type="caution">
    <text evidence="1">The sequence shown here is derived from an EMBL/GenBank/DDBJ whole genome shotgun (WGS) entry which is preliminary data.</text>
</comment>